<accession>A0ABM6IHA7</accession>
<name>A0ABM6IHA7_9RHOB</name>
<keyword evidence="3" id="KW-1185">Reference proteome</keyword>
<sequence>MFRWITPENSSDLLPQPRRSRDDGLAPETVPWPLPGTRARPDDTAGPTGVRLRKTGPDRTLEVSALRDLGLSPQEIARYLGLALQEVASLLSADLDLAASLANNMTPVYRTRANAMRWVG</sequence>
<evidence type="ECO:0000256" key="1">
    <source>
        <dbReference type="SAM" id="MobiDB-lite"/>
    </source>
</evidence>
<evidence type="ECO:0000313" key="2">
    <source>
        <dbReference type="EMBL" id="AQS48080.1"/>
    </source>
</evidence>
<reference evidence="2 3" key="1">
    <citation type="submission" date="2017-01" db="EMBL/GenBank/DDBJ databases">
        <title>The complete genome sequence of a sulfur-oxidizing marine bacterium Thioclava sp. 25B10_4T.</title>
        <authorList>
            <person name="Liu Y."/>
            <person name="Lai Q."/>
            <person name="Shao Z."/>
        </authorList>
    </citation>
    <scope>NUCLEOTIDE SEQUENCE [LARGE SCALE GENOMIC DNA]</scope>
    <source>
        <strain evidence="2 3">25B10_4</strain>
    </source>
</reference>
<protein>
    <submittedName>
        <fullName evidence="2">Uncharacterized protein</fullName>
    </submittedName>
</protein>
<evidence type="ECO:0000313" key="3">
    <source>
        <dbReference type="Proteomes" id="UP000185622"/>
    </source>
</evidence>
<feature type="region of interest" description="Disordered" evidence="1">
    <location>
        <begin position="1"/>
        <end position="55"/>
    </location>
</feature>
<dbReference type="Proteomes" id="UP000185622">
    <property type="component" value="Chromosome"/>
</dbReference>
<organism evidence="2 3">
    <name type="scientific">Thioclava nitratireducens</name>
    <dbReference type="NCBI Taxonomy" id="1915078"/>
    <lineage>
        <taxon>Bacteria</taxon>
        <taxon>Pseudomonadati</taxon>
        <taxon>Pseudomonadota</taxon>
        <taxon>Alphaproteobacteria</taxon>
        <taxon>Rhodobacterales</taxon>
        <taxon>Paracoccaceae</taxon>
        <taxon>Thioclava</taxon>
    </lineage>
</organism>
<dbReference type="EMBL" id="CP019437">
    <property type="protein sequence ID" value="AQS48080.1"/>
    <property type="molecule type" value="Genomic_DNA"/>
</dbReference>
<dbReference type="RefSeq" id="WP_075776576.1">
    <property type="nucleotide sequence ID" value="NZ_CP019437.1"/>
</dbReference>
<proteinExistence type="predicted"/>
<gene>
    <name evidence="2" type="ORF">BMG03_09895</name>
</gene>